<evidence type="ECO:0000259" key="1">
    <source>
        <dbReference type="Pfam" id="PF06722"/>
    </source>
</evidence>
<dbReference type="Pfam" id="PF06722">
    <property type="entry name" value="EryCIII-like_C"/>
    <property type="match status" value="1"/>
</dbReference>
<name>A0A0D3KW64_EMIH1</name>
<dbReference type="Gene3D" id="3.40.50.2000">
    <property type="entry name" value="Glycogen Phosphorylase B"/>
    <property type="match status" value="1"/>
</dbReference>
<evidence type="ECO:0000313" key="2">
    <source>
        <dbReference type="EnsemblProtists" id="EOD39999"/>
    </source>
</evidence>
<dbReference type="HOGENOM" id="CLU_077805_1_0_1"/>
<evidence type="ECO:0000313" key="3">
    <source>
        <dbReference type="Proteomes" id="UP000013827"/>
    </source>
</evidence>
<dbReference type="PaxDb" id="2903-EOD39999"/>
<dbReference type="InterPro" id="IPR050426">
    <property type="entry name" value="Glycosyltransferase_28"/>
</dbReference>
<dbReference type="KEGG" id="ehx:EMIHUDRAFT_69877"/>
<dbReference type="AlphaFoldDB" id="A0A0D3KW64"/>
<dbReference type="GeneID" id="17285270"/>
<dbReference type="PANTHER" id="PTHR48050:SF13">
    <property type="entry name" value="STEROL 3-BETA-GLUCOSYLTRANSFERASE UGT80A2"/>
    <property type="match status" value="1"/>
</dbReference>
<protein>
    <recommendedName>
        <fullName evidence="1">Erythromycin biosynthesis protein CIII-like C-terminal domain-containing protein</fullName>
    </recommendedName>
</protein>
<dbReference type="SUPFAM" id="SSF53756">
    <property type="entry name" value="UDP-Glycosyltransferase/glycogen phosphorylase"/>
    <property type="match status" value="1"/>
</dbReference>
<feature type="domain" description="Erythromycin biosynthesis protein CIII-like C-terminal" evidence="1">
    <location>
        <begin position="110"/>
        <end position="222"/>
    </location>
</feature>
<proteinExistence type="predicted"/>
<dbReference type="EnsemblProtists" id="EOD39999">
    <property type="protein sequence ID" value="EOD39999"/>
    <property type="gene ID" value="EMIHUDRAFT_69877"/>
</dbReference>
<organism evidence="2 3">
    <name type="scientific">Emiliania huxleyi (strain CCMP1516)</name>
    <dbReference type="NCBI Taxonomy" id="280463"/>
    <lineage>
        <taxon>Eukaryota</taxon>
        <taxon>Haptista</taxon>
        <taxon>Haptophyta</taxon>
        <taxon>Prymnesiophyceae</taxon>
        <taxon>Isochrysidales</taxon>
        <taxon>Noelaerhabdaceae</taxon>
        <taxon>Emiliania</taxon>
    </lineage>
</organism>
<keyword evidence="3" id="KW-1185">Reference proteome</keyword>
<dbReference type="GO" id="GO:0016906">
    <property type="term" value="F:sterol 3-beta-glucosyltransferase activity"/>
    <property type="evidence" value="ECO:0007669"/>
    <property type="project" value="UniProtKB-ARBA"/>
</dbReference>
<dbReference type="Proteomes" id="UP000013827">
    <property type="component" value="Unassembled WGS sequence"/>
</dbReference>
<accession>A0A0D3KW64</accession>
<reference evidence="3" key="1">
    <citation type="journal article" date="2013" name="Nature">
        <title>Pan genome of the phytoplankton Emiliania underpins its global distribution.</title>
        <authorList>
            <person name="Read B.A."/>
            <person name="Kegel J."/>
            <person name="Klute M.J."/>
            <person name="Kuo A."/>
            <person name="Lefebvre S.C."/>
            <person name="Maumus F."/>
            <person name="Mayer C."/>
            <person name="Miller J."/>
            <person name="Monier A."/>
            <person name="Salamov A."/>
            <person name="Young J."/>
            <person name="Aguilar M."/>
            <person name="Claverie J.M."/>
            <person name="Frickenhaus S."/>
            <person name="Gonzalez K."/>
            <person name="Herman E.K."/>
            <person name="Lin Y.C."/>
            <person name="Napier J."/>
            <person name="Ogata H."/>
            <person name="Sarno A.F."/>
            <person name="Shmutz J."/>
            <person name="Schroeder D."/>
            <person name="de Vargas C."/>
            <person name="Verret F."/>
            <person name="von Dassow P."/>
            <person name="Valentin K."/>
            <person name="Van de Peer Y."/>
            <person name="Wheeler G."/>
            <person name="Dacks J.B."/>
            <person name="Delwiche C.F."/>
            <person name="Dyhrman S.T."/>
            <person name="Glockner G."/>
            <person name="John U."/>
            <person name="Richards T."/>
            <person name="Worden A.Z."/>
            <person name="Zhang X."/>
            <person name="Grigoriev I.V."/>
            <person name="Allen A.E."/>
            <person name="Bidle K."/>
            <person name="Borodovsky M."/>
            <person name="Bowler C."/>
            <person name="Brownlee C."/>
            <person name="Cock J.M."/>
            <person name="Elias M."/>
            <person name="Gladyshev V.N."/>
            <person name="Groth M."/>
            <person name="Guda C."/>
            <person name="Hadaegh A."/>
            <person name="Iglesias-Rodriguez M.D."/>
            <person name="Jenkins J."/>
            <person name="Jones B.M."/>
            <person name="Lawson T."/>
            <person name="Leese F."/>
            <person name="Lindquist E."/>
            <person name="Lobanov A."/>
            <person name="Lomsadze A."/>
            <person name="Malik S.B."/>
            <person name="Marsh M.E."/>
            <person name="Mackinder L."/>
            <person name="Mock T."/>
            <person name="Mueller-Roeber B."/>
            <person name="Pagarete A."/>
            <person name="Parker M."/>
            <person name="Probert I."/>
            <person name="Quesneville H."/>
            <person name="Raines C."/>
            <person name="Rensing S.A."/>
            <person name="Riano-Pachon D.M."/>
            <person name="Richier S."/>
            <person name="Rokitta S."/>
            <person name="Shiraiwa Y."/>
            <person name="Soanes D.M."/>
            <person name="van der Giezen M."/>
            <person name="Wahlund T.M."/>
            <person name="Williams B."/>
            <person name="Wilson W."/>
            <person name="Wolfe G."/>
            <person name="Wurch L.L."/>
        </authorList>
    </citation>
    <scope>NUCLEOTIDE SEQUENCE</scope>
</reference>
<reference evidence="2" key="2">
    <citation type="submission" date="2024-10" db="UniProtKB">
        <authorList>
            <consortium name="EnsemblProtists"/>
        </authorList>
    </citation>
    <scope>IDENTIFICATION</scope>
</reference>
<dbReference type="RefSeq" id="XP_005792428.1">
    <property type="nucleotide sequence ID" value="XM_005792371.1"/>
</dbReference>
<sequence length="265" mass="27969">MTVHDLEDLYQWTLCGWSPALFPGYADQPVGQVVGFWKLDDAQQLKAFKPTAELKAFLADGPTPIYVGWGSMLVKDATFMTVVAVEAAMLASSRAVVLGGWAQLNVDKLPKERADLIAYAKKNVHFATGSVPHGWLLPQCSAGVVHGGAGTVAAVVGAGIPCIVTPVLKCDQHFWGQRCNTLNVGVGLNKLLAQTSGADVAEALGKVDDTMRESARAKAKALKAEDGVGTGAALLGEMADNAKKAALLARRPSMEEWEDGTPPVC</sequence>
<dbReference type="PANTHER" id="PTHR48050">
    <property type="entry name" value="STEROL 3-BETA-GLUCOSYLTRANSFERASE"/>
    <property type="match status" value="1"/>
</dbReference>
<dbReference type="InterPro" id="IPR010610">
    <property type="entry name" value="EryCIII-like_C"/>
</dbReference>
<dbReference type="FunFam" id="3.40.50.2000:FF:000009">
    <property type="entry name" value="Sterol 3-beta-glucosyltransferase UGT80A2"/>
    <property type="match status" value="1"/>
</dbReference>
<dbReference type="eggNOG" id="KOG1192">
    <property type="taxonomic scope" value="Eukaryota"/>
</dbReference>